<sequence length="434" mass="48014">MNNQEEIKHLEKEIVKCARCGGCRSVCPVTIAEHQENTTARSKVRMLEAVLAGQVELTPAVQSRFEKCLLCKACKAGCGSSVAVDELVLEARAKLVKRNGLNPFKKMAFTAQRYRKLFDLGLRMGGVFQGLIFKSLPDGSGKVARIPLPGAGLSVRRVVPNMTSKPFRSRIPYLTKAQTSQSKGTVIFFTGCTLNYMYPETGEAVLRILTRNGYDIIIPEDQCCCGTPALTSGDVETARILAEQNIKAINQQQYDYIITACPTCGTALRAEYKSLLKDSPLLREWETLSAKVMDITEFVVQHGDLTSFGKLPLKITYHDACHFVRGMNVAAQPRQIFQAIPGLEFTEMKEADRCCGCGGTFSAVYYELSRKINDVKINNIEATGMDYVTAGCSSCRMHITDGLNQRNSRVKFLHTAEIIDKAYEAGQKEKEGQV</sequence>
<evidence type="ECO:0000256" key="2">
    <source>
        <dbReference type="ARBA" id="ARBA00022723"/>
    </source>
</evidence>
<keyword evidence="1 6" id="KW-0004">4Fe-4S</keyword>
<accession>A0A212LTP2</accession>
<protein>
    <recommendedName>
        <fullName evidence="6">Glycolate oxidase iron-sulfur subunit</fullName>
        <ecNumber evidence="6">1.1.99.14</ecNumber>
    </recommendedName>
</protein>
<dbReference type="PANTHER" id="PTHR32479">
    <property type="entry name" value="GLYCOLATE OXIDASE IRON-SULFUR SUBUNIT"/>
    <property type="match status" value="1"/>
</dbReference>
<evidence type="ECO:0000256" key="1">
    <source>
        <dbReference type="ARBA" id="ARBA00022485"/>
    </source>
</evidence>
<dbReference type="AlphaFoldDB" id="A0A212LTP2"/>
<evidence type="ECO:0000259" key="7">
    <source>
        <dbReference type="PROSITE" id="PS51379"/>
    </source>
</evidence>
<evidence type="ECO:0000256" key="4">
    <source>
        <dbReference type="ARBA" id="ARBA00023004"/>
    </source>
</evidence>
<keyword evidence="3" id="KW-0677">Repeat</keyword>
<keyword evidence="2 6" id="KW-0479">Metal-binding</keyword>
<evidence type="ECO:0000313" key="8">
    <source>
        <dbReference type="EMBL" id="SCM80769.1"/>
    </source>
</evidence>
<keyword evidence="6" id="KW-0249">Electron transport</keyword>
<dbReference type="Pfam" id="PF13183">
    <property type="entry name" value="Fer4_8"/>
    <property type="match status" value="1"/>
</dbReference>
<dbReference type="GO" id="GO:0046872">
    <property type="term" value="F:metal ion binding"/>
    <property type="evidence" value="ECO:0007669"/>
    <property type="project" value="UniProtKB-UniRule"/>
</dbReference>
<dbReference type="InterPro" id="IPR009051">
    <property type="entry name" value="Helical_ferredxn"/>
</dbReference>
<organism evidence="8">
    <name type="scientific">uncultured Sporomusa sp</name>
    <dbReference type="NCBI Taxonomy" id="307249"/>
    <lineage>
        <taxon>Bacteria</taxon>
        <taxon>Bacillati</taxon>
        <taxon>Bacillota</taxon>
        <taxon>Negativicutes</taxon>
        <taxon>Selenomonadales</taxon>
        <taxon>Sporomusaceae</taxon>
        <taxon>Sporomusa</taxon>
        <taxon>environmental samples</taxon>
    </lineage>
</organism>
<keyword evidence="5 6" id="KW-0411">Iron-sulfur</keyword>
<dbReference type="GO" id="GO:0019154">
    <property type="term" value="F:glycolate dehydrogenase activity"/>
    <property type="evidence" value="ECO:0007669"/>
    <property type="project" value="UniProtKB-EC"/>
</dbReference>
<dbReference type="Gene3D" id="1.10.1060.10">
    <property type="entry name" value="Alpha-helical ferredoxin"/>
    <property type="match status" value="1"/>
</dbReference>
<gene>
    <name evidence="8" type="primary">glcF</name>
    <name evidence="8" type="ORF">KL86SPO_30947</name>
</gene>
<dbReference type="Pfam" id="PF02754">
    <property type="entry name" value="CCG"/>
    <property type="match status" value="2"/>
</dbReference>
<proteinExistence type="predicted"/>
<evidence type="ECO:0000256" key="6">
    <source>
        <dbReference type="PIRNR" id="PIRNR000139"/>
    </source>
</evidence>
<evidence type="ECO:0000256" key="5">
    <source>
        <dbReference type="ARBA" id="ARBA00023014"/>
    </source>
</evidence>
<feature type="domain" description="4Fe-4S ferredoxin-type" evidence="7">
    <location>
        <begin position="8"/>
        <end position="37"/>
    </location>
</feature>
<dbReference type="PROSITE" id="PS00198">
    <property type="entry name" value="4FE4S_FER_1"/>
    <property type="match status" value="1"/>
</dbReference>
<dbReference type="InterPro" id="IPR012257">
    <property type="entry name" value="Glc_ox_4Fe-4S"/>
</dbReference>
<dbReference type="InterPro" id="IPR004017">
    <property type="entry name" value="Cys_rich_dom"/>
</dbReference>
<dbReference type="SUPFAM" id="SSF46548">
    <property type="entry name" value="alpha-helical ferredoxin"/>
    <property type="match status" value="1"/>
</dbReference>
<comment type="catalytic activity">
    <reaction evidence="6">
        <text>glycolate + A = glyoxylate + AH2</text>
        <dbReference type="Rhea" id="RHEA:21264"/>
        <dbReference type="ChEBI" id="CHEBI:13193"/>
        <dbReference type="ChEBI" id="CHEBI:17499"/>
        <dbReference type="ChEBI" id="CHEBI:29805"/>
        <dbReference type="ChEBI" id="CHEBI:36655"/>
        <dbReference type="EC" id="1.1.99.14"/>
    </reaction>
</comment>
<name>A0A212LTP2_9FIRM</name>
<keyword evidence="6" id="KW-0813">Transport</keyword>
<comment type="cofactor">
    <cofactor evidence="6">
        <name>[4Fe-4S] cluster</name>
        <dbReference type="ChEBI" id="CHEBI:49883"/>
    </cofactor>
    <text evidence="6">Binds 2 [4Fe-4S] clusters.</text>
</comment>
<dbReference type="InterPro" id="IPR017900">
    <property type="entry name" value="4Fe4S_Fe_S_CS"/>
</dbReference>
<reference evidence="8" key="1">
    <citation type="submission" date="2016-08" db="EMBL/GenBank/DDBJ databases">
        <authorList>
            <person name="Seilhamer J.J."/>
        </authorList>
    </citation>
    <scope>NUCLEOTIDE SEQUENCE</scope>
    <source>
        <strain evidence="8">86</strain>
    </source>
</reference>
<comment type="catalytic activity">
    <reaction evidence="6">
        <text>(R)-lactate + A = pyruvate + AH2</text>
        <dbReference type="Rhea" id="RHEA:15089"/>
        <dbReference type="ChEBI" id="CHEBI:13193"/>
        <dbReference type="ChEBI" id="CHEBI:15361"/>
        <dbReference type="ChEBI" id="CHEBI:16004"/>
        <dbReference type="ChEBI" id="CHEBI:17499"/>
    </reaction>
</comment>
<dbReference type="EC" id="1.1.99.14" evidence="6"/>
<dbReference type="PIRSF" id="PIRSF000139">
    <property type="entry name" value="Glc_ox_4Fe-4S"/>
    <property type="match status" value="1"/>
</dbReference>
<dbReference type="GO" id="GO:0051539">
    <property type="term" value="F:4 iron, 4 sulfur cluster binding"/>
    <property type="evidence" value="ECO:0007669"/>
    <property type="project" value="UniProtKB-UniRule"/>
</dbReference>
<dbReference type="InterPro" id="IPR017896">
    <property type="entry name" value="4Fe4S_Fe-S-bd"/>
</dbReference>
<keyword evidence="4 6" id="KW-0408">Iron</keyword>
<dbReference type="EMBL" id="FMJE01000003">
    <property type="protein sequence ID" value="SCM80769.1"/>
    <property type="molecule type" value="Genomic_DNA"/>
</dbReference>
<evidence type="ECO:0000256" key="3">
    <source>
        <dbReference type="ARBA" id="ARBA00022737"/>
    </source>
</evidence>
<dbReference type="PANTHER" id="PTHR32479:SF20">
    <property type="entry name" value="GLYCOLATE OXIDASE IRON-SULFUR SUBUNIT"/>
    <property type="match status" value="1"/>
</dbReference>
<dbReference type="RefSeq" id="WP_288184000.1">
    <property type="nucleotide sequence ID" value="NZ_LT608335.1"/>
</dbReference>
<comment type="function">
    <text evidence="6">Component of a complex that catalyzes the oxidation of glycolate to glyoxylate.</text>
</comment>
<dbReference type="PROSITE" id="PS51379">
    <property type="entry name" value="4FE4S_FER_2"/>
    <property type="match status" value="1"/>
</dbReference>